<protein>
    <submittedName>
        <fullName evidence="1">Uncharacterized protein</fullName>
    </submittedName>
</protein>
<evidence type="ECO:0000313" key="2">
    <source>
        <dbReference type="Proteomes" id="UP000254100"/>
    </source>
</evidence>
<organism evidence="1 2">
    <name type="scientific">Staphylococcus microti</name>
    <dbReference type="NCBI Taxonomy" id="569857"/>
    <lineage>
        <taxon>Bacteria</taxon>
        <taxon>Bacillati</taxon>
        <taxon>Bacillota</taxon>
        <taxon>Bacilli</taxon>
        <taxon>Bacillales</taxon>
        <taxon>Staphylococcaceae</taxon>
        <taxon>Staphylococcus</taxon>
    </lineage>
</organism>
<dbReference type="AlphaFoldDB" id="A0A380GTF3"/>
<gene>
    <name evidence="1" type="ORF">NCTC13832_00708</name>
</gene>
<name>A0A380GTF3_9STAP</name>
<dbReference type="Proteomes" id="UP000254100">
    <property type="component" value="Unassembled WGS sequence"/>
</dbReference>
<reference evidence="1 2" key="1">
    <citation type="submission" date="2018-06" db="EMBL/GenBank/DDBJ databases">
        <authorList>
            <consortium name="Pathogen Informatics"/>
            <person name="Doyle S."/>
        </authorList>
    </citation>
    <scope>NUCLEOTIDE SEQUENCE [LARGE SCALE GENOMIC DNA]</scope>
    <source>
        <strain evidence="1 2">NCTC13832</strain>
    </source>
</reference>
<evidence type="ECO:0000313" key="1">
    <source>
        <dbReference type="EMBL" id="SUM57043.1"/>
    </source>
</evidence>
<proteinExistence type="predicted"/>
<sequence>MPVTKTTPQQKKEFVEYLQDFYKTHKILMLPMHTQIEFID</sequence>
<dbReference type="EMBL" id="UHDT01000001">
    <property type="protein sequence ID" value="SUM57043.1"/>
    <property type="molecule type" value="Genomic_DNA"/>
</dbReference>
<accession>A0A380GTF3</accession>